<evidence type="ECO:0000256" key="13">
    <source>
        <dbReference type="ARBA" id="ARBA00025923"/>
    </source>
</evidence>
<gene>
    <name evidence="18" type="ORF">J421_3531</name>
</gene>
<dbReference type="STRING" id="861299.J421_3531"/>
<feature type="transmembrane region" description="Helical" evidence="16">
    <location>
        <begin position="80"/>
        <end position="104"/>
    </location>
</feature>
<comment type="subunit">
    <text evidence="13">Homohexamer. Forms a ring that surrounds DNA.</text>
</comment>
<feature type="transmembrane region" description="Helical" evidence="16">
    <location>
        <begin position="158"/>
        <end position="182"/>
    </location>
</feature>
<dbReference type="Pfam" id="PF17854">
    <property type="entry name" value="FtsK_alpha"/>
    <property type="match status" value="1"/>
</dbReference>
<dbReference type="SUPFAM" id="SSF52540">
    <property type="entry name" value="P-loop containing nucleoside triphosphate hydrolases"/>
    <property type="match status" value="1"/>
</dbReference>
<evidence type="ECO:0000256" key="1">
    <source>
        <dbReference type="ARBA" id="ARBA00004651"/>
    </source>
</evidence>
<evidence type="ECO:0000256" key="16">
    <source>
        <dbReference type="SAM" id="Phobius"/>
    </source>
</evidence>
<dbReference type="FunCoup" id="W0RNN5">
    <property type="interactions" value="269"/>
</dbReference>
<dbReference type="InterPro" id="IPR018541">
    <property type="entry name" value="Ftsk_gamma"/>
</dbReference>
<sequence length="824" mass="88209">MGAPALPGVPPGGRHDAPPPTRGTLPPELPRETALKRELSAVSLLIAACFLAGAVVARLLPPSIAHGAFGSFGDVVGGPLLAGFGWAGSLFVPIAPAVHALRLFGRLDKRSDRDWLLFLGGMVLLAPIVTALATHVGREESLAAGLWGGFVAFYATELFGAVGAWLVVLLALSVLTVTTLAWSPLRALIAGPPPPPLTYEEVLGPSLVDGADAAALPNGKKRRRRKDASEDLAVVLEPSPEEMPAVDPVLAMEAVAAAAPAAHPALDADAKGDRKKKRAKGDESLGAADRVQAEITATEHPPEGTMLERPPKQLLSAPPPKNPEVNRRELDAAGVKLMEALRTFKIEGQLVGRTVGPTVTQFEIEPAPGVKVRQIASLADDLALAMRAPSIRIVAPIPGKGAVGIEVPNASREMVAFREIVDSNEFEHAKAALPIALGKDLEGKPVIADLAKMPHLLIAGATGAGKSVCVNTIITSLIYRHTPRTLRFLMVDPKMVELSVYNDLPHMRHKVITDSKDAAALLKWALIEMEERYALLAANGCRNVQDFNHRVRDKVPLLKPKNPDVAFEDRTYTKGELPYIVVVIDEMADLMMTVQGEVETPIARLAQKARAIGIHLIIATQRPSVNVITGLIKANFPSRIAFRVASGVDSKTILDGVGAESLLGNGDMLFIPPGKSEPARLQGAFLSSEDTEALMHWYRDQKAGTSAEARDLAAAVDAVLEEEDILETVKKREALLNGKDGDDFDDESDEKRDALFREAAELFVHQREASTSLLQRRFEVGYGRAARIIDQLEAAGVLGGKNGSKPREVLMGLDELEMKFGPKA</sequence>
<dbReference type="Pfam" id="PF13491">
    <property type="entry name" value="FtsK_4TM"/>
    <property type="match status" value="1"/>
</dbReference>
<dbReference type="EMBL" id="CP007128">
    <property type="protein sequence ID" value="AHG91068.1"/>
    <property type="molecule type" value="Genomic_DNA"/>
</dbReference>
<dbReference type="SMART" id="SM00843">
    <property type="entry name" value="Ftsk_gamma"/>
    <property type="match status" value="1"/>
</dbReference>
<dbReference type="OrthoDB" id="9807790at2"/>
<evidence type="ECO:0000256" key="3">
    <source>
        <dbReference type="ARBA" id="ARBA00022475"/>
    </source>
</evidence>
<evidence type="ECO:0000256" key="6">
    <source>
        <dbReference type="ARBA" id="ARBA00022741"/>
    </source>
</evidence>
<dbReference type="PATRIC" id="fig|861299.3.peg.3585"/>
<dbReference type="Pfam" id="PF09397">
    <property type="entry name" value="FtsK_gamma"/>
    <property type="match status" value="1"/>
</dbReference>
<evidence type="ECO:0000256" key="7">
    <source>
        <dbReference type="ARBA" id="ARBA00022829"/>
    </source>
</evidence>
<dbReference type="InterPro" id="IPR050206">
    <property type="entry name" value="FtsK/SpoIIIE/SftA"/>
</dbReference>
<dbReference type="AlphaFoldDB" id="W0RNN5"/>
<keyword evidence="19" id="KW-1185">Reference proteome</keyword>
<dbReference type="InterPro" id="IPR002543">
    <property type="entry name" value="FtsK_dom"/>
</dbReference>
<keyword evidence="8 14" id="KW-0067">ATP-binding</keyword>
<evidence type="ECO:0000256" key="4">
    <source>
        <dbReference type="ARBA" id="ARBA00022618"/>
    </source>
</evidence>
<dbReference type="RefSeq" id="WP_025412526.1">
    <property type="nucleotide sequence ID" value="NZ_CP007128.1"/>
</dbReference>
<evidence type="ECO:0000256" key="9">
    <source>
        <dbReference type="ARBA" id="ARBA00022989"/>
    </source>
</evidence>
<keyword evidence="10" id="KW-0238">DNA-binding</keyword>
<keyword evidence="3" id="KW-1003">Cell membrane</keyword>
<dbReference type="PROSITE" id="PS50901">
    <property type="entry name" value="FTSK"/>
    <property type="match status" value="1"/>
</dbReference>
<keyword evidence="6 14" id="KW-0547">Nucleotide-binding</keyword>
<keyword evidence="9 16" id="KW-1133">Transmembrane helix</keyword>
<dbReference type="InterPro" id="IPR025199">
    <property type="entry name" value="FtsK_4TM"/>
</dbReference>
<keyword evidence="4 18" id="KW-0132">Cell division</keyword>
<evidence type="ECO:0000256" key="14">
    <source>
        <dbReference type="PROSITE-ProRule" id="PRU00289"/>
    </source>
</evidence>
<dbReference type="GO" id="GO:0007059">
    <property type="term" value="P:chromosome segregation"/>
    <property type="evidence" value="ECO:0007669"/>
    <property type="project" value="UniProtKB-KW"/>
</dbReference>
<evidence type="ECO:0000313" key="19">
    <source>
        <dbReference type="Proteomes" id="UP000019151"/>
    </source>
</evidence>
<dbReference type="Gene3D" id="3.30.980.40">
    <property type="match status" value="1"/>
</dbReference>
<evidence type="ECO:0000259" key="17">
    <source>
        <dbReference type="PROSITE" id="PS50901"/>
    </source>
</evidence>
<protein>
    <submittedName>
        <fullName evidence="18">Cell division FtsK/SpoIIIE</fullName>
    </submittedName>
</protein>
<dbReference type="Gene3D" id="1.10.10.10">
    <property type="entry name" value="Winged helix-like DNA-binding domain superfamily/Winged helix DNA-binding domain"/>
    <property type="match status" value="1"/>
</dbReference>
<dbReference type="GO" id="GO:0005886">
    <property type="term" value="C:plasma membrane"/>
    <property type="evidence" value="ECO:0007669"/>
    <property type="project" value="UniProtKB-SubCell"/>
</dbReference>
<dbReference type="HOGENOM" id="CLU_001981_9_7_0"/>
<dbReference type="GO" id="GO:0005524">
    <property type="term" value="F:ATP binding"/>
    <property type="evidence" value="ECO:0007669"/>
    <property type="project" value="UniProtKB-UniRule"/>
</dbReference>
<dbReference type="Proteomes" id="UP000019151">
    <property type="component" value="Chromosome"/>
</dbReference>
<keyword evidence="7" id="KW-0159">Chromosome partition</keyword>
<feature type="region of interest" description="Disordered" evidence="15">
    <location>
        <begin position="1"/>
        <end position="28"/>
    </location>
</feature>
<keyword evidence="12" id="KW-0131">Cell cycle</keyword>
<feature type="region of interest" description="Disordered" evidence="15">
    <location>
        <begin position="262"/>
        <end position="326"/>
    </location>
</feature>
<dbReference type="SMART" id="SM00382">
    <property type="entry name" value="AAA"/>
    <property type="match status" value="1"/>
</dbReference>
<keyword evidence="11 16" id="KW-0472">Membrane</keyword>
<dbReference type="InParanoid" id="W0RNN5"/>
<accession>W0RNN5</accession>
<feature type="domain" description="FtsK" evidence="17">
    <location>
        <begin position="443"/>
        <end position="651"/>
    </location>
</feature>
<evidence type="ECO:0000256" key="12">
    <source>
        <dbReference type="ARBA" id="ARBA00023306"/>
    </source>
</evidence>
<dbReference type="KEGG" id="gba:J421_3531"/>
<dbReference type="eggNOG" id="COG1674">
    <property type="taxonomic scope" value="Bacteria"/>
</dbReference>
<proteinExistence type="inferred from homology"/>
<dbReference type="SUPFAM" id="SSF46785">
    <property type="entry name" value="Winged helix' DNA-binding domain"/>
    <property type="match status" value="1"/>
</dbReference>
<feature type="transmembrane region" description="Helical" evidence="16">
    <location>
        <begin position="116"/>
        <end position="138"/>
    </location>
</feature>
<evidence type="ECO:0000256" key="11">
    <source>
        <dbReference type="ARBA" id="ARBA00023136"/>
    </source>
</evidence>
<dbReference type="InterPro" id="IPR003593">
    <property type="entry name" value="AAA+_ATPase"/>
</dbReference>
<dbReference type="PANTHER" id="PTHR22683:SF41">
    <property type="entry name" value="DNA TRANSLOCASE FTSK"/>
    <property type="match status" value="1"/>
</dbReference>
<feature type="transmembrane region" description="Helical" evidence="16">
    <location>
        <begin position="39"/>
        <end position="60"/>
    </location>
</feature>
<evidence type="ECO:0000256" key="10">
    <source>
        <dbReference type="ARBA" id="ARBA00023125"/>
    </source>
</evidence>
<feature type="binding site" evidence="14">
    <location>
        <begin position="460"/>
        <end position="467"/>
    </location>
    <ligand>
        <name>ATP</name>
        <dbReference type="ChEBI" id="CHEBI:30616"/>
    </ligand>
</feature>
<dbReference type="InterPro" id="IPR036390">
    <property type="entry name" value="WH_DNA-bd_sf"/>
</dbReference>
<dbReference type="InterPro" id="IPR036388">
    <property type="entry name" value="WH-like_DNA-bd_sf"/>
</dbReference>
<dbReference type="InterPro" id="IPR041027">
    <property type="entry name" value="FtsK_alpha"/>
</dbReference>
<keyword evidence="5 16" id="KW-0812">Transmembrane</keyword>
<evidence type="ECO:0000256" key="5">
    <source>
        <dbReference type="ARBA" id="ARBA00022692"/>
    </source>
</evidence>
<evidence type="ECO:0000256" key="8">
    <source>
        <dbReference type="ARBA" id="ARBA00022840"/>
    </source>
</evidence>
<evidence type="ECO:0000256" key="2">
    <source>
        <dbReference type="ARBA" id="ARBA00006474"/>
    </source>
</evidence>
<dbReference type="GO" id="GO:0051301">
    <property type="term" value="P:cell division"/>
    <property type="evidence" value="ECO:0007669"/>
    <property type="project" value="UniProtKB-KW"/>
</dbReference>
<comment type="subcellular location">
    <subcellularLocation>
        <location evidence="1">Cell membrane</location>
        <topology evidence="1">Multi-pass membrane protein</topology>
    </subcellularLocation>
</comment>
<dbReference type="Gene3D" id="3.40.50.300">
    <property type="entry name" value="P-loop containing nucleotide triphosphate hydrolases"/>
    <property type="match status" value="1"/>
</dbReference>
<reference evidence="18 19" key="1">
    <citation type="journal article" date="2014" name="Genome Announc.">
        <title>Genome Sequence and Methylome of Soil Bacterium Gemmatirosa kalamazoonensis KBS708T, a Member of the Rarely Cultivated Gemmatimonadetes Phylum.</title>
        <authorList>
            <person name="Debruyn J.M."/>
            <person name="Radosevich M."/>
            <person name="Wommack K.E."/>
            <person name="Polson S.W."/>
            <person name="Hauser L.J."/>
            <person name="Fawaz M.N."/>
            <person name="Korlach J."/>
            <person name="Tsai Y.C."/>
        </authorList>
    </citation>
    <scope>NUCLEOTIDE SEQUENCE [LARGE SCALE GENOMIC DNA]</scope>
    <source>
        <strain evidence="18 19">KBS708</strain>
    </source>
</reference>
<name>W0RNN5_9BACT</name>
<dbReference type="PANTHER" id="PTHR22683">
    <property type="entry name" value="SPORULATION PROTEIN RELATED"/>
    <property type="match status" value="1"/>
</dbReference>
<dbReference type="GO" id="GO:0003677">
    <property type="term" value="F:DNA binding"/>
    <property type="evidence" value="ECO:0007669"/>
    <property type="project" value="UniProtKB-KW"/>
</dbReference>
<dbReference type="InterPro" id="IPR027417">
    <property type="entry name" value="P-loop_NTPase"/>
</dbReference>
<evidence type="ECO:0000256" key="15">
    <source>
        <dbReference type="SAM" id="MobiDB-lite"/>
    </source>
</evidence>
<comment type="similarity">
    <text evidence="2">Belongs to the FtsK/SpoIIIE/SftA family.</text>
</comment>
<organism evidence="18 19">
    <name type="scientific">Gemmatirosa kalamazoonensis</name>
    <dbReference type="NCBI Taxonomy" id="861299"/>
    <lineage>
        <taxon>Bacteria</taxon>
        <taxon>Pseudomonadati</taxon>
        <taxon>Gemmatimonadota</taxon>
        <taxon>Gemmatimonadia</taxon>
        <taxon>Gemmatimonadales</taxon>
        <taxon>Gemmatimonadaceae</taxon>
        <taxon>Gemmatirosa</taxon>
    </lineage>
</organism>
<dbReference type="Pfam" id="PF01580">
    <property type="entry name" value="FtsK_SpoIIIE"/>
    <property type="match status" value="1"/>
</dbReference>
<evidence type="ECO:0000313" key="18">
    <source>
        <dbReference type="EMBL" id="AHG91068.1"/>
    </source>
</evidence>